<keyword evidence="7" id="KW-0243">Dynein</keyword>
<feature type="compositionally biased region" description="Polar residues" evidence="12">
    <location>
        <begin position="9"/>
        <end position="20"/>
    </location>
</feature>
<comment type="caution">
    <text evidence="13">The sequence shown here is derived from an EMBL/GenBank/DDBJ whole genome shotgun (WGS) entry which is preliminary data.</text>
</comment>
<comment type="subcellular location">
    <subcellularLocation>
        <location evidence="1">Cytoplasm</location>
        <location evidence="1">Cytoskeleton</location>
        <location evidence="1">Cilium axoneme</location>
    </subcellularLocation>
</comment>
<dbReference type="InterPro" id="IPR050687">
    <property type="entry name" value="Dynein_IC"/>
</dbReference>
<reference evidence="13 14" key="1">
    <citation type="journal article" date="2019" name="BMC Genomics">
        <title>New insights from Opisthorchis felineus genome: update on genomics of the epidemiologically important liver flukes.</title>
        <authorList>
            <person name="Ershov N.I."/>
            <person name="Mordvinov V.A."/>
            <person name="Prokhortchouk E.B."/>
            <person name="Pakharukova M.Y."/>
            <person name="Gunbin K.V."/>
            <person name="Ustyantsev K."/>
            <person name="Genaev M.A."/>
            <person name="Blinov A.G."/>
            <person name="Mazur A."/>
            <person name="Boulygina E."/>
            <person name="Tsygankova S."/>
            <person name="Khrameeva E."/>
            <person name="Chekanov N."/>
            <person name="Fan G."/>
            <person name="Xiao A."/>
            <person name="Zhang H."/>
            <person name="Xu X."/>
            <person name="Yang H."/>
            <person name="Solovyev V."/>
            <person name="Lee S.M."/>
            <person name="Liu X."/>
            <person name="Afonnikov D.A."/>
            <person name="Skryabin K.G."/>
        </authorList>
    </citation>
    <scope>NUCLEOTIDE SEQUENCE [LARGE SCALE GENOMIC DNA]</scope>
    <source>
        <strain evidence="13">AK-0245</strain>
        <tissue evidence="13">Whole organism</tissue>
    </source>
</reference>
<evidence type="ECO:0000313" key="13">
    <source>
        <dbReference type="EMBL" id="TGZ72598.1"/>
    </source>
</evidence>
<dbReference type="GO" id="GO:0045503">
    <property type="term" value="F:dynein light chain binding"/>
    <property type="evidence" value="ECO:0007669"/>
    <property type="project" value="TreeGrafter"/>
</dbReference>
<feature type="region of interest" description="Disordered" evidence="12">
    <location>
        <begin position="92"/>
        <end position="123"/>
    </location>
</feature>
<gene>
    <name evidence="13" type="ORF">CRM22_001994</name>
</gene>
<evidence type="ECO:0000256" key="4">
    <source>
        <dbReference type="ARBA" id="ARBA00022574"/>
    </source>
</evidence>
<dbReference type="STRING" id="147828.A0A4S2ME40"/>
<evidence type="ECO:0000256" key="3">
    <source>
        <dbReference type="ARBA" id="ARBA00022490"/>
    </source>
</evidence>
<evidence type="ECO:0000313" key="14">
    <source>
        <dbReference type="Proteomes" id="UP000308267"/>
    </source>
</evidence>
<feature type="compositionally biased region" description="Basic and acidic residues" evidence="12">
    <location>
        <begin position="100"/>
        <end position="112"/>
    </location>
</feature>
<name>A0A4S2ME40_OPIFE</name>
<dbReference type="GO" id="GO:0045504">
    <property type="term" value="F:dynein heavy chain binding"/>
    <property type="evidence" value="ECO:0007669"/>
    <property type="project" value="TreeGrafter"/>
</dbReference>
<keyword evidence="5" id="KW-0493">Microtubule</keyword>
<dbReference type="OrthoDB" id="6247618at2759"/>
<keyword evidence="6" id="KW-0677">Repeat</keyword>
<evidence type="ECO:0000256" key="5">
    <source>
        <dbReference type="ARBA" id="ARBA00022701"/>
    </source>
</evidence>
<accession>A0A4S2ME40</accession>
<organism evidence="13 14">
    <name type="scientific">Opisthorchis felineus</name>
    <dbReference type="NCBI Taxonomy" id="147828"/>
    <lineage>
        <taxon>Eukaryota</taxon>
        <taxon>Metazoa</taxon>
        <taxon>Spiralia</taxon>
        <taxon>Lophotrochozoa</taxon>
        <taxon>Platyhelminthes</taxon>
        <taxon>Trematoda</taxon>
        <taxon>Digenea</taxon>
        <taxon>Opisthorchiida</taxon>
        <taxon>Opisthorchiata</taxon>
        <taxon>Opisthorchiidae</taxon>
        <taxon>Opisthorchis</taxon>
    </lineage>
</organism>
<evidence type="ECO:0000256" key="1">
    <source>
        <dbReference type="ARBA" id="ARBA00004430"/>
    </source>
</evidence>
<dbReference type="InterPro" id="IPR036322">
    <property type="entry name" value="WD40_repeat_dom_sf"/>
</dbReference>
<dbReference type="SMART" id="SM00320">
    <property type="entry name" value="WD40"/>
    <property type="match status" value="3"/>
</dbReference>
<dbReference type="Proteomes" id="UP000308267">
    <property type="component" value="Unassembled WGS sequence"/>
</dbReference>
<evidence type="ECO:0000256" key="8">
    <source>
        <dbReference type="ARBA" id="ARBA00023175"/>
    </source>
</evidence>
<evidence type="ECO:0000256" key="12">
    <source>
        <dbReference type="SAM" id="MobiDB-lite"/>
    </source>
</evidence>
<feature type="region of interest" description="Disordered" evidence="12">
    <location>
        <begin position="1"/>
        <end position="20"/>
    </location>
</feature>
<keyword evidence="4 11" id="KW-0853">WD repeat</keyword>
<dbReference type="InterPro" id="IPR015943">
    <property type="entry name" value="WD40/YVTN_repeat-like_dom_sf"/>
</dbReference>
<dbReference type="PANTHER" id="PTHR12442">
    <property type="entry name" value="DYNEIN INTERMEDIATE CHAIN"/>
    <property type="match status" value="1"/>
</dbReference>
<evidence type="ECO:0000256" key="2">
    <source>
        <dbReference type="ARBA" id="ARBA00011059"/>
    </source>
</evidence>
<proteinExistence type="inferred from homology"/>
<dbReference type="GO" id="GO:0036158">
    <property type="term" value="P:outer dynein arm assembly"/>
    <property type="evidence" value="ECO:0007669"/>
    <property type="project" value="TreeGrafter"/>
</dbReference>
<dbReference type="GO" id="GO:0003341">
    <property type="term" value="P:cilium movement"/>
    <property type="evidence" value="ECO:0007669"/>
    <property type="project" value="TreeGrafter"/>
</dbReference>
<dbReference type="EMBL" id="SJOL01003531">
    <property type="protein sequence ID" value="TGZ72598.1"/>
    <property type="molecule type" value="Genomic_DNA"/>
</dbReference>
<feature type="repeat" description="WD" evidence="11">
    <location>
        <begin position="566"/>
        <end position="598"/>
    </location>
</feature>
<dbReference type="PROSITE" id="PS50082">
    <property type="entry name" value="WD_REPEATS_2"/>
    <property type="match status" value="1"/>
</dbReference>
<dbReference type="AlphaFoldDB" id="A0A4S2ME40"/>
<protein>
    <submittedName>
        <fullName evidence="13">Uncharacterized protein</fullName>
    </submittedName>
</protein>
<evidence type="ECO:0000256" key="11">
    <source>
        <dbReference type="PROSITE-ProRule" id="PRU00221"/>
    </source>
</evidence>
<keyword evidence="3" id="KW-0963">Cytoplasm</keyword>
<dbReference type="PANTHER" id="PTHR12442:SF11">
    <property type="entry name" value="DYNEIN AXONEMAL INTERMEDIATE CHAIN 1"/>
    <property type="match status" value="1"/>
</dbReference>
<comment type="similarity">
    <text evidence="2">Belongs to the dynein intermediate chain family.</text>
</comment>
<dbReference type="GO" id="GO:0005874">
    <property type="term" value="C:microtubule"/>
    <property type="evidence" value="ECO:0007669"/>
    <property type="project" value="UniProtKB-KW"/>
</dbReference>
<sequence length="742" mass="84169">MESFRGSRPSRSSIVETTQKTIPTSQIRLTKEELDKPITRVLRTQNPCISSGLVIYDFKKGSYVRQAAGKSVEFHILSDAESLHQFAESERSGTGCFSKDSVRDVPAERSDKLTSGSYSRKPSMVKLSDRNNRLNSFDGGSLVSDVRRTSEQRSRPDVFYKCERGTQTNVIKTRNDAVDCKPIQRSLFSGQVDQATIFDAYTQHEKKRPITSETKAKESTFEMNSSIQPEYVKNLVYNLRVLERMVCQNQLDDILMDYVVWNDPADEYRQHGSLYPLWRIKHTEVRARQLSVSCIEWSNVYMDLLYIGYGSTRNQKMGGAILLFSLKNTTFPEYTIVTASPVLALHVHPKKPNVVCAGFLDGSVAVYTLKNETQQVSLVSLDNQRGFILNEDKEPSDPPVWNVTQTPYHSMNMFSKLETRHYDSCWHVAWQPTLSENTMDFRSLGSDGRIISWFLESENLVSKELMRLEDATQKSSSPSDESEHKVSFSDKAVLQKQTTDITVGGCCMTRQSSPRIILLKNQHKKAEELRYSNSGTAQEKVAIGTTTGAIFVFANASTTQAEWVWSQAHQLPVSDLQWNPIVVEVLMSCSADWTVKFWTPGNEMALLVLDLFDPVMDVAWAPYSSSVFATLTFEGRVKIYDLMFNKTQPIASHQIGCAKFSVKGTRLSFNPILPLLFVGDNRGDVITLKLSPNLILRRVLSKQGQKSTWTKKQLQTEEKNQVLEEEREKLRKLINLDALYVT</sequence>
<evidence type="ECO:0000256" key="9">
    <source>
        <dbReference type="ARBA" id="ARBA00023212"/>
    </source>
</evidence>
<evidence type="ECO:0000256" key="10">
    <source>
        <dbReference type="ARBA" id="ARBA00023273"/>
    </source>
</evidence>
<keyword evidence="10" id="KW-0966">Cell projection</keyword>
<keyword evidence="9" id="KW-0206">Cytoskeleton</keyword>
<keyword evidence="8" id="KW-0505">Motor protein</keyword>
<dbReference type="Gene3D" id="2.130.10.10">
    <property type="entry name" value="YVTN repeat-like/Quinoprotein amine dehydrogenase"/>
    <property type="match status" value="1"/>
</dbReference>
<dbReference type="SUPFAM" id="SSF50978">
    <property type="entry name" value="WD40 repeat-like"/>
    <property type="match status" value="1"/>
</dbReference>
<evidence type="ECO:0000256" key="6">
    <source>
        <dbReference type="ARBA" id="ARBA00022737"/>
    </source>
</evidence>
<dbReference type="GO" id="GO:0036157">
    <property type="term" value="C:outer dynein arm"/>
    <property type="evidence" value="ECO:0007669"/>
    <property type="project" value="TreeGrafter"/>
</dbReference>
<dbReference type="InterPro" id="IPR001680">
    <property type="entry name" value="WD40_rpt"/>
</dbReference>
<keyword evidence="14" id="KW-1185">Reference proteome</keyword>
<evidence type="ECO:0000256" key="7">
    <source>
        <dbReference type="ARBA" id="ARBA00023017"/>
    </source>
</evidence>